<dbReference type="Proteomes" id="UP000077002">
    <property type="component" value="Unassembled WGS sequence"/>
</dbReference>
<dbReference type="PROSITE" id="PS51257">
    <property type="entry name" value="PROKAR_LIPOPROTEIN"/>
    <property type="match status" value="1"/>
</dbReference>
<evidence type="ECO:0000256" key="3">
    <source>
        <dbReference type="ARBA" id="ARBA00022692"/>
    </source>
</evidence>
<proteinExistence type="predicted"/>
<evidence type="ECO:0000256" key="5">
    <source>
        <dbReference type="ARBA" id="ARBA00022989"/>
    </source>
</evidence>
<reference evidence="10 11" key="1">
    <citation type="submission" date="2016-03" db="EMBL/GenBank/DDBJ databases">
        <title>Draft genome sequence of the Fonsecaea monophora CBS 269.37.</title>
        <authorList>
            <person name="Bombassaro A."/>
            <person name="Vinicius W.A."/>
            <person name="De Hoog S."/>
            <person name="Sun J."/>
            <person name="Souza E.M."/>
            <person name="Raittz R.T."/>
            <person name="Costa F."/>
            <person name="Leao A.C."/>
            <person name="Tadra-Sfeir M.Z."/>
            <person name="Baura V."/>
            <person name="Balsanelli E."/>
            <person name="Pedrosa F.O."/>
            <person name="Moreno L.F."/>
            <person name="Steffens M.B."/>
            <person name="Xi L."/>
            <person name="Bocca A.L."/>
            <person name="Felipe M.S."/>
            <person name="Teixeira M."/>
            <person name="Telles Filho F.Q."/>
            <person name="Azevedo C.M."/>
            <person name="Gomes R."/>
            <person name="Vicente V.A."/>
        </authorList>
    </citation>
    <scope>NUCLEOTIDE SEQUENCE [LARGE SCALE GENOMIC DNA]</scope>
    <source>
        <strain evidence="10 11">CBS 269.37</strain>
    </source>
</reference>
<accession>A0A177FIW0</accession>
<keyword evidence="8" id="KW-0732">Signal</keyword>
<dbReference type="InterPro" id="IPR006593">
    <property type="entry name" value="Cyt_b561/ferric_Rdtase_TM"/>
</dbReference>
<dbReference type="PANTHER" id="PTHR47797">
    <property type="entry name" value="DEHYDROGENASE, PUTATIVE (AFU_ORTHOLOGUE AFUA_8G05805)-RELATED"/>
    <property type="match status" value="1"/>
</dbReference>
<dbReference type="EMBL" id="LVKK01000006">
    <property type="protein sequence ID" value="OAG44224.1"/>
    <property type="molecule type" value="Genomic_DNA"/>
</dbReference>
<evidence type="ECO:0000256" key="7">
    <source>
        <dbReference type="SAM" id="Phobius"/>
    </source>
</evidence>
<dbReference type="PANTHER" id="PTHR47797:SF1">
    <property type="entry name" value="CYTOCHROME B561 DOMAIN-CONTAINING PROTEIN-RELATED"/>
    <property type="match status" value="1"/>
</dbReference>
<evidence type="ECO:0000256" key="8">
    <source>
        <dbReference type="SAM" id="SignalP"/>
    </source>
</evidence>
<dbReference type="CDD" id="cd08760">
    <property type="entry name" value="Cyt_b561_FRRS1_like"/>
    <property type="match status" value="1"/>
</dbReference>
<keyword evidence="11" id="KW-1185">Reference proteome</keyword>
<keyword evidence="3 7" id="KW-0812">Transmembrane</keyword>
<feature type="signal peptide" evidence="8">
    <location>
        <begin position="1"/>
        <end position="23"/>
    </location>
</feature>
<dbReference type="RefSeq" id="XP_022516176.1">
    <property type="nucleotide sequence ID" value="XM_022651663.1"/>
</dbReference>
<evidence type="ECO:0000259" key="9">
    <source>
        <dbReference type="PROSITE" id="PS50939"/>
    </source>
</evidence>
<dbReference type="Pfam" id="PF03188">
    <property type="entry name" value="Cytochrom_B561"/>
    <property type="match status" value="1"/>
</dbReference>
<keyword evidence="2" id="KW-0813">Transport</keyword>
<keyword evidence="4" id="KW-0249">Electron transport</keyword>
<dbReference type="SMART" id="SM00665">
    <property type="entry name" value="B561"/>
    <property type="match status" value="1"/>
</dbReference>
<keyword evidence="5 7" id="KW-1133">Transmembrane helix</keyword>
<keyword evidence="6 7" id="KW-0472">Membrane</keyword>
<comment type="subcellular location">
    <subcellularLocation>
        <location evidence="1">Membrane</location>
    </subcellularLocation>
</comment>
<evidence type="ECO:0000313" key="11">
    <source>
        <dbReference type="Proteomes" id="UP000077002"/>
    </source>
</evidence>
<dbReference type="GeneID" id="34596859"/>
<evidence type="ECO:0000256" key="1">
    <source>
        <dbReference type="ARBA" id="ARBA00004370"/>
    </source>
</evidence>
<dbReference type="Gene3D" id="1.20.120.1770">
    <property type="match status" value="1"/>
</dbReference>
<feature type="transmembrane region" description="Helical" evidence="7">
    <location>
        <begin position="88"/>
        <end position="110"/>
    </location>
</feature>
<evidence type="ECO:0000256" key="4">
    <source>
        <dbReference type="ARBA" id="ARBA00022982"/>
    </source>
</evidence>
<dbReference type="AlphaFoldDB" id="A0A177FIW0"/>
<protein>
    <recommendedName>
        <fullName evidence="9">Cytochrome b561 domain-containing protein</fullName>
    </recommendedName>
</protein>
<dbReference type="SUPFAM" id="SSF103473">
    <property type="entry name" value="MFS general substrate transporter"/>
    <property type="match status" value="1"/>
</dbReference>
<dbReference type="PROSITE" id="PS50939">
    <property type="entry name" value="CYTOCHROME_B561"/>
    <property type="match status" value="1"/>
</dbReference>
<feature type="domain" description="Cytochrome b561" evidence="9">
    <location>
        <begin position="21"/>
        <end position="219"/>
    </location>
</feature>
<feature type="transmembrane region" description="Helical" evidence="7">
    <location>
        <begin position="122"/>
        <end position="144"/>
    </location>
</feature>
<feature type="transmembrane region" description="Helical" evidence="7">
    <location>
        <begin position="55"/>
        <end position="76"/>
    </location>
</feature>
<dbReference type="InterPro" id="IPR036259">
    <property type="entry name" value="MFS_trans_sf"/>
</dbReference>
<feature type="chain" id="PRO_5008061188" description="Cytochrome b561 domain-containing protein" evidence="8">
    <location>
        <begin position="24"/>
        <end position="251"/>
    </location>
</feature>
<dbReference type="GO" id="GO:0016020">
    <property type="term" value="C:membrane"/>
    <property type="evidence" value="ECO:0007669"/>
    <property type="project" value="UniProtKB-SubCell"/>
</dbReference>
<sequence length="251" mass="27379">MQWHQRSFSLLLVLLAGACDVFAASGSEVAALQEGSLLPRAAAPATKHRSDKVHGIVMGVTVIILFPFASISWRLLDRLVGGRTLFKIHVCSQLLALAMLIVGFGTGVWVCILHNEVYNDEWGHVILGTILTALFLLQPLIGQWHHYLYKSPSRKVRPGIRRTHIWLGRLLMAAAIINGATGIVLGNNSPGGEKGYSAAAGIVGVAYIVILALWYWNRSKQNREDDGHDMARAGGADVERKSVPDVAVDRM</sequence>
<dbReference type="OrthoDB" id="19261at2759"/>
<gene>
    <name evidence="10" type="ORF">AYO21_01681</name>
</gene>
<organism evidence="10 11">
    <name type="scientific">Fonsecaea monophora</name>
    <dbReference type="NCBI Taxonomy" id="254056"/>
    <lineage>
        <taxon>Eukaryota</taxon>
        <taxon>Fungi</taxon>
        <taxon>Dikarya</taxon>
        <taxon>Ascomycota</taxon>
        <taxon>Pezizomycotina</taxon>
        <taxon>Eurotiomycetes</taxon>
        <taxon>Chaetothyriomycetidae</taxon>
        <taxon>Chaetothyriales</taxon>
        <taxon>Herpotrichiellaceae</taxon>
        <taxon>Fonsecaea</taxon>
    </lineage>
</organism>
<comment type="caution">
    <text evidence="10">The sequence shown here is derived from an EMBL/GenBank/DDBJ whole genome shotgun (WGS) entry which is preliminary data.</text>
</comment>
<evidence type="ECO:0000256" key="2">
    <source>
        <dbReference type="ARBA" id="ARBA00022448"/>
    </source>
</evidence>
<feature type="transmembrane region" description="Helical" evidence="7">
    <location>
        <begin position="196"/>
        <end position="216"/>
    </location>
</feature>
<evidence type="ECO:0000313" key="10">
    <source>
        <dbReference type="EMBL" id="OAG44224.1"/>
    </source>
</evidence>
<evidence type="ECO:0000256" key="6">
    <source>
        <dbReference type="ARBA" id="ARBA00023136"/>
    </source>
</evidence>
<name>A0A177FIW0_9EURO</name>
<feature type="transmembrane region" description="Helical" evidence="7">
    <location>
        <begin position="165"/>
        <end position="184"/>
    </location>
</feature>